<keyword evidence="3" id="KW-1185">Reference proteome</keyword>
<keyword evidence="1" id="KW-0732">Signal</keyword>
<reference evidence="2 3" key="1">
    <citation type="submission" date="2024-09" db="EMBL/GenBank/DDBJ databases">
        <title>Chromosome-scale assembly of Riccia sorocarpa.</title>
        <authorList>
            <person name="Paukszto L."/>
        </authorList>
    </citation>
    <scope>NUCLEOTIDE SEQUENCE [LARGE SCALE GENOMIC DNA]</scope>
    <source>
        <strain evidence="2">LP-2024</strain>
        <tissue evidence="2">Aerial parts of the thallus</tissue>
    </source>
</reference>
<feature type="chain" id="PRO_5044747498" evidence="1">
    <location>
        <begin position="22"/>
        <end position="350"/>
    </location>
</feature>
<accession>A0ABD3IA92</accession>
<comment type="caution">
    <text evidence="2">The sequence shown here is derived from an EMBL/GenBank/DDBJ whole genome shotgun (WGS) entry which is preliminary data.</text>
</comment>
<evidence type="ECO:0000256" key="1">
    <source>
        <dbReference type="SAM" id="SignalP"/>
    </source>
</evidence>
<dbReference type="Pfam" id="PF06830">
    <property type="entry name" value="Root_cap"/>
    <property type="match status" value="1"/>
</dbReference>
<protein>
    <submittedName>
        <fullName evidence="2">Uncharacterized protein</fullName>
    </submittedName>
</protein>
<dbReference type="Proteomes" id="UP001633002">
    <property type="component" value="Unassembled WGS sequence"/>
</dbReference>
<evidence type="ECO:0000313" key="3">
    <source>
        <dbReference type="Proteomes" id="UP001633002"/>
    </source>
</evidence>
<name>A0ABD3IA92_9MARC</name>
<evidence type="ECO:0000313" key="2">
    <source>
        <dbReference type="EMBL" id="KAL3699221.1"/>
    </source>
</evidence>
<gene>
    <name evidence="2" type="ORF">R1sor_017243</name>
</gene>
<dbReference type="AlphaFoldDB" id="A0ABD3IA92"/>
<proteinExistence type="predicted"/>
<sequence>MLLLQSKLSILVWIWVAFATAERVTCISDPVSASQICSPKRFCYKNLIGREDRGTTDPGNLTFCKNCCTPHSKKRNSKPDCNHRGAVCYDPRFVGGDGVMFYYHGRKDETYCIVSDEKIHINAHFIGGSTTGAAHDFTWVQSLGLMFSTHTLSVGVRKVATWDDSEDHLEIRFDGRDIYLPQIDGALWASSAADVVVERTSSFNNAHIVIESLVEVTVSAVPVTEQELRNLTFNSTDQDVEDSFAHMNLQFQFLQLSNSTDGVLGQTYKPGYSTPIQSNSSVPVMSEEEKFINSSLLKSDCKVSHFSPPVDQAVNANTESVNLVTLDADPFELHAVQCPRSGLRALNCRR</sequence>
<feature type="signal peptide" evidence="1">
    <location>
        <begin position="1"/>
        <end position="21"/>
    </location>
</feature>
<dbReference type="EMBL" id="JBJQOH010000001">
    <property type="protein sequence ID" value="KAL3699221.1"/>
    <property type="molecule type" value="Genomic_DNA"/>
</dbReference>
<dbReference type="InterPro" id="IPR009646">
    <property type="entry name" value="Root_cap"/>
</dbReference>
<organism evidence="2 3">
    <name type="scientific">Riccia sorocarpa</name>
    <dbReference type="NCBI Taxonomy" id="122646"/>
    <lineage>
        <taxon>Eukaryota</taxon>
        <taxon>Viridiplantae</taxon>
        <taxon>Streptophyta</taxon>
        <taxon>Embryophyta</taxon>
        <taxon>Marchantiophyta</taxon>
        <taxon>Marchantiopsida</taxon>
        <taxon>Marchantiidae</taxon>
        <taxon>Marchantiales</taxon>
        <taxon>Ricciaceae</taxon>
        <taxon>Riccia</taxon>
    </lineage>
</organism>
<dbReference type="PANTHER" id="PTHR31656">
    <property type="entry name" value="ROOT CAP DOMAIN-CONTAINING PROTEIN"/>
    <property type="match status" value="1"/>
</dbReference>